<proteinExistence type="predicted"/>
<feature type="compositionally biased region" description="Basic residues" evidence="1">
    <location>
        <begin position="151"/>
        <end position="165"/>
    </location>
</feature>
<feature type="compositionally biased region" description="Polar residues" evidence="1">
    <location>
        <begin position="221"/>
        <end position="230"/>
    </location>
</feature>
<dbReference type="AlphaFoldDB" id="A0A7M5V6M4"/>
<evidence type="ECO:0000256" key="1">
    <source>
        <dbReference type="SAM" id="MobiDB-lite"/>
    </source>
</evidence>
<evidence type="ECO:0000313" key="3">
    <source>
        <dbReference type="Proteomes" id="UP000594262"/>
    </source>
</evidence>
<dbReference type="EnsemblMetazoa" id="CLYHEMT004525.1">
    <property type="protein sequence ID" value="CLYHEMP004525.1"/>
    <property type="gene ID" value="CLYHEMG004525"/>
</dbReference>
<feature type="region of interest" description="Disordered" evidence="1">
    <location>
        <begin position="22"/>
        <end position="175"/>
    </location>
</feature>
<keyword evidence="3" id="KW-1185">Reference proteome</keyword>
<feature type="compositionally biased region" description="Basic and acidic residues" evidence="1">
    <location>
        <begin position="232"/>
        <end position="241"/>
    </location>
</feature>
<protein>
    <submittedName>
        <fullName evidence="2">Uncharacterized protein</fullName>
    </submittedName>
</protein>
<accession>A0A7M5V6M4</accession>
<feature type="region of interest" description="Disordered" evidence="1">
    <location>
        <begin position="219"/>
        <end position="241"/>
    </location>
</feature>
<feature type="compositionally biased region" description="Basic and acidic residues" evidence="1">
    <location>
        <begin position="35"/>
        <end position="53"/>
    </location>
</feature>
<feature type="compositionally biased region" description="Polar residues" evidence="1">
    <location>
        <begin position="98"/>
        <end position="118"/>
    </location>
</feature>
<reference evidence="2" key="1">
    <citation type="submission" date="2021-01" db="UniProtKB">
        <authorList>
            <consortium name="EnsemblMetazoa"/>
        </authorList>
    </citation>
    <scope>IDENTIFICATION</scope>
</reference>
<evidence type="ECO:0000313" key="2">
    <source>
        <dbReference type="EnsemblMetazoa" id="CLYHEMP004525.1"/>
    </source>
</evidence>
<organism evidence="2 3">
    <name type="scientific">Clytia hemisphaerica</name>
    <dbReference type="NCBI Taxonomy" id="252671"/>
    <lineage>
        <taxon>Eukaryota</taxon>
        <taxon>Metazoa</taxon>
        <taxon>Cnidaria</taxon>
        <taxon>Hydrozoa</taxon>
        <taxon>Hydroidolina</taxon>
        <taxon>Leptothecata</taxon>
        <taxon>Obeliida</taxon>
        <taxon>Clytiidae</taxon>
        <taxon>Clytia</taxon>
    </lineage>
</organism>
<name>A0A7M5V6M4_9CNID</name>
<sequence>MFYLEWLEEFIKHRDRPTIRIKGKTEQDYDGYDDSDMKDPPTMHDLDFERTKSTAESPPDTPCSYSEHITAEPASKKWRMVSTADDGEGSINEGAPSHSKSLNVQSTTSWPQAAITDSGNRHELSVPMPQQAENTNKRLLSRSDDDTYANSRKRNDRFTSLKRKNSTVENSTSSQDEFDLFGQYVALKMRKLHSRLSSEQLEDLEFDILNTIERTRRQNRQVENGANTTGVDEGHFNGQHD</sequence>
<dbReference type="Proteomes" id="UP000594262">
    <property type="component" value="Unplaced"/>
</dbReference>